<reference evidence="9" key="1">
    <citation type="journal article" date="2019" name="Int. J. Syst. Evol. Microbiol.">
        <title>The Global Catalogue of Microorganisms (GCM) 10K type strain sequencing project: providing services to taxonomists for standard genome sequencing and annotation.</title>
        <authorList>
            <consortium name="The Broad Institute Genomics Platform"/>
            <consortium name="The Broad Institute Genome Sequencing Center for Infectious Disease"/>
            <person name="Wu L."/>
            <person name="Ma J."/>
        </authorList>
    </citation>
    <scope>NUCLEOTIDE SEQUENCE [LARGE SCALE GENOMIC DNA]</scope>
    <source>
        <strain evidence="9">JCM 15442</strain>
    </source>
</reference>
<evidence type="ECO:0000313" key="9">
    <source>
        <dbReference type="Proteomes" id="UP000639973"/>
    </source>
</evidence>
<evidence type="ECO:0000256" key="4">
    <source>
        <dbReference type="ARBA" id="ARBA00022989"/>
    </source>
</evidence>
<dbReference type="InterPro" id="IPR036259">
    <property type="entry name" value="MFS_trans_sf"/>
</dbReference>
<evidence type="ECO:0000256" key="5">
    <source>
        <dbReference type="ARBA" id="ARBA00023136"/>
    </source>
</evidence>
<feature type="transmembrane region" description="Helical" evidence="6">
    <location>
        <begin position="256"/>
        <end position="276"/>
    </location>
</feature>
<dbReference type="PANTHER" id="PTHR23513">
    <property type="entry name" value="INTEGRAL MEMBRANE EFFLUX PROTEIN-RELATED"/>
    <property type="match status" value="1"/>
</dbReference>
<keyword evidence="3 6" id="KW-0812">Transmembrane</keyword>
<keyword evidence="9" id="KW-1185">Reference proteome</keyword>
<feature type="transmembrane region" description="Helical" evidence="6">
    <location>
        <begin position="202"/>
        <end position="223"/>
    </location>
</feature>
<dbReference type="Proteomes" id="UP000639973">
    <property type="component" value="Unassembled WGS sequence"/>
</dbReference>
<feature type="transmembrane region" description="Helical" evidence="6">
    <location>
        <begin position="26"/>
        <end position="45"/>
    </location>
</feature>
<dbReference type="InterPro" id="IPR020846">
    <property type="entry name" value="MFS_dom"/>
</dbReference>
<evidence type="ECO:0000256" key="2">
    <source>
        <dbReference type="ARBA" id="ARBA00022475"/>
    </source>
</evidence>
<keyword evidence="4 6" id="KW-1133">Transmembrane helix</keyword>
<gene>
    <name evidence="8" type="ORF">GCM10010840_04390</name>
</gene>
<feature type="transmembrane region" description="Helical" evidence="6">
    <location>
        <begin position="419"/>
        <end position="437"/>
    </location>
</feature>
<evidence type="ECO:0000256" key="6">
    <source>
        <dbReference type="SAM" id="Phobius"/>
    </source>
</evidence>
<dbReference type="InterPro" id="IPR011701">
    <property type="entry name" value="MFS"/>
</dbReference>
<evidence type="ECO:0000313" key="8">
    <source>
        <dbReference type="EMBL" id="GGL69407.1"/>
    </source>
</evidence>
<evidence type="ECO:0000256" key="1">
    <source>
        <dbReference type="ARBA" id="ARBA00004651"/>
    </source>
</evidence>
<dbReference type="PROSITE" id="PS50850">
    <property type="entry name" value="MFS"/>
    <property type="match status" value="1"/>
</dbReference>
<keyword evidence="5 6" id="KW-0472">Membrane</keyword>
<comment type="subcellular location">
    <subcellularLocation>
        <location evidence="1">Cell membrane</location>
        <topology evidence="1">Multi-pass membrane protein</topology>
    </subcellularLocation>
</comment>
<feature type="transmembrane region" description="Helical" evidence="6">
    <location>
        <begin position="161"/>
        <end position="182"/>
    </location>
</feature>
<proteinExistence type="predicted"/>
<feature type="transmembrane region" description="Helical" evidence="6">
    <location>
        <begin position="91"/>
        <end position="111"/>
    </location>
</feature>
<dbReference type="EMBL" id="BMOL01000001">
    <property type="protein sequence ID" value="GGL69407.1"/>
    <property type="molecule type" value="Genomic_DNA"/>
</dbReference>
<feature type="transmembrane region" description="Helical" evidence="6">
    <location>
        <begin position="296"/>
        <end position="322"/>
    </location>
</feature>
<comment type="caution">
    <text evidence="8">The sequence shown here is derived from an EMBL/GenBank/DDBJ whole genome shotgun (WGS) entry which is preliminary data.</text>
</comment>
<sequence length="462" mass="47842">MTPPPQTALPAPDGWRTFVWLWGSQALSVLGSAVAGFAFSIYLTVTRYPLAEQKPQLALALAATALAWGLAATLSAPVAGTWTDRHDRRQIMLGADLLGAALTFAMLGLLLLPAAPLWTLVLASGLMGLVSTFHGSAFDASYTTLVPKDRLPRANGMMQTIWSLAGLVGPALAALLIGVPALLRRSEALPAWLSGLRDGVPFAFAVDGLSFVLAAVILSRLSVPSPKEVTDRSGLQRSFREDMTFGWTFIGSRRPLLALLLTFAVANLCGSGLGVLEPLIVKFGLAADWQARGSTLTAALATLTVTQSVGGVLGGVLISVWGGLKVRRVLGVLVPMIASGLALAAFGLSSTVLGAALALFALGLTYPAMNAHSQSIWQAQVPPAMQGRVFSVRRLIAQFTSPLSTALAGLLAARYAGGSVAVLAGLLLAGVAAAQLFNPVLRRVEDGPAALASAAPESRIGG</sequence>
<feature type="transmembrane region" description="Helical" evidence="6">
    <location>
        <begin position="57"/>
        <end position="79"/>
    </location>
</feature>
<dbReference type="SUPFAM" id="SSF103473">
    <property type="entry name" value="MFS general substrate transporter"/>
    <property type="match status" value="1"/>
</dbReference>
<dbReference type="CDD" id="cd06173">
    <property type="entry name" value="MFS_MefA_like"/>
    <property type="match status" value="1"/>
</dbReference>
<dbReference type="PANTHER" id="PTHR23513:SF11">
    <property type="entry name" value="STAPHYLOFERRIN A TRANSPORTER"/>
    <property type="match status" value="1"/>
</dbReference>
<evidence type="ECO:0000259" key="7">
    <source>
        <dbReference type="PROSITE" id="PS50850"/>
    </source>
</evidence>
<organism evidence="8 9">
    <name type="scientific">Deinococcus aerolatus</name>
    <dbReference type="NCBI Taxonomy" id="522487"/>
    <lineage>
        <taxon>Bacteria</taxon>
        <taxon>Thermotogati</taxon>
        <taxon>Deinococcota</taxon>
        <taxon>Deinococci</taxon>
        <taxon>Deinococcales</taxon>
        <taxon>Deinococcaceae</taxon>
        <taxon>Deinococcus</taxon>
    </lineage>
</organism>
<protein>
    <submittedName>
        <fullName evidence="8">MFS transporter</fullName>
    </submittedName>
</protein>
<dbReference type="Gene3D" id="1.20.1250.20">
    <property type="entry name" value="MFS general substrate transporter like domains"/>
    <property type="match status" value="1"/>
</dbReference>
<evidence type="ECO:0000256" key="3">
    <source>
        <dbReference type="ARBA" id="ARBA00022692"/>
    </source>
</evidence>
<feature type="transmembrane region" description="Helical" evidence="6">
    <location>
        <begin position="117"/>
        <end position="140"/>
    </location>
</feature>
<accession>A0ABQ2G0L6</accession>
<name>A0ABQ2G0L6_9DEIO</name>
<dbReference type="RefSeq" id="WP_188968524.1">
    <property type="nucleotide sequence ID" value="NZ_BMOL01000001.1"/>
</dbReference>
<keyword evidence="2" id="KW-1003">Cell membrane</keyword>
<dbReference type="Pfam" id="PF07690">
    <property type="entry name" value="MFS_1"/>
    <property type="match status" value="1"/>
</dbReference>
<feature type="domain" description="Major facilitator superfamily (MFS) profile" evidence="7">
    <location>
        <begin position="24"/>
        <end position="442"/>
    </location>
</feature>
<feature type="transmembrane region" description="Helical" evidence="6">
    <location>
        <begin position="329"/>
        <end position="346"/>
    </location>
</feature>